<protein>
    <submittedName>
        <fullName evidence="1">Uncharacterized protein</fullName>
    </submittedName>
</protein>
<proteinExistence type="predicted"/>
<dbReference type="GeneID" id="10326961"/>
<dbReference type="KEGG" id="vg:10326961"/>
<accession>E3SMM9</accession>
<evidence type="ECO:0000313" key="1">
    <source>
        <dbReference type="EMBL" id="ADO98672.1"/>
    </source>
</evidence>
<dbReference type="OrthoDB" id="36037at10239"/>
<name>E3SMM9_9CAUD</name>
<gene>
    <name evidence="1" type="ORF">PHM1_048</name>
</gene>
<sequence>MTQSKKVQFQIRKQDVIVELVEQRKGVYWSYPDTLLKAGPFKSEATAIEDAKLYSQYGTTSKQLLKTGNAYPKEATYTRRRAYNG</sequence>
<dbReference type="RefSeq" id="YP_004322473.1">
    <property type="nucleotide sequence ID" value="NC_015280.1"/>
</dbReference>
<reference evidence="1 2" key="1">
    <citation type="journal article" date="2010" name="Environ. Microbiol.">
        <title>Genomic analysis of oceanic cyanobacterial myoviruses compared with T4-like myoviruses from diverse hosts and environments.</title>
        <authorList>
            <person name="Sullivan M.B."/>
            <person name="Huang K.H."/>
            <person name="Ignacio-Espinoza J.C."/>
            <person name="Berlin A.M."/>
            <person name="Kelly L."/>
            <person name="Weigele P.R."/>
            <person name="DeFrancesco A.S."/>
            <person name="Kern S.E."/>
            <person name="Thompson L.R."/>
            <person name="Young S."/>
            <person name="Yandava C."/>
            <person name="Fu R."/>
            <person name="Krastins B."/>
            <person name="Chase M."/>
            <person name="Sarracino D."/>
            <person name="Osburne M.S."/>
            <person name="Henn M.R."/>
            <person name="Chisholm S.W."/>
        </authorList>
    </citation>
    <scope>NUCLEOTIDE SEQUENCE [LARGE SCALE GENOMIC DNA]</scope>
    <source>
        <strain evidence="1">M4-247</strain>
    </source>
</reference>
<evidence type="ECO:0000313" key="2">
    <source>
        <dbReference type="Proteomes" id="UP000006530"/>
    </source>
</evidence>
<organism evidence="1 2">
    <name type="scientific">Prochlorococcus phage P-HM1</name>
    <dbReference type="NCBI Taxonomy" id="445700"/>
    <lineage>
        <taxon>Viruses</taxon>
        <taxon>Duplodnaviria</taxon>
        <taxon>Heunggongvirae</taxon>
        <taxon>Uroviricota</taxon>
        <taxon>Caudoviricetes</taxon>
        <taxon>Eurybiavirus</taxon>
        <taxon>Eurybiavirus PHM2</taxon>
    </lineage>
</organism>
<dbReference type="EMBL" id="GU071101">
    <property type="protein sequence ID" value="ADO98672.1"/>
    <property type="molecule type" value="Genomic_DNA"/>
</dbReference>
<keyword evidence="2" id="KW-1185">Reference proteome</keyword>
<dbReference type="Proteomes" id="UP000006530">
    <property type="component" value="Segment"/>
</dbReference>